<feature type="region of interest" description="Disordered" evidence="1">
    <location>
        <begin position="84"/>
        <end position="135"/>
    </location>
</feature>
<organism evidence="2 3">
    <name type="scientific">Bacillus zhangzhouensis</name>
    <dbReference type="NCBI Taxonomy" id="1178540"/>
    <lineage>
        <taxon>Bacteria</taxon>
        <taxon>Bacillati</taxon>
        <taxon>Bacillota</taxon>
        <taxon>Bacilli</taxon>
        <taxon>Bacillales</taxon>
        <taxon>Bacillaceae</taxon>
        <taxon>Bacillus</taxon>
    </lineage>
</organism>
<accession>A0A081LC95</accession>
<dbReference type="Proteomes" id="UP000028091">
    <property type="component" value="Unassembled WGS sequence"/>
</dbReference>
<evidence type="ECO:0000313" key="2">
    <source>
        <dbReference type="EMBL" id="KEP26871.1"/>
    </source>
</evidence>
<dbReference type="OrthoDB" id="2871491at2"/>
<comment type="caution">
    <text evidence="2">The sequence shown here is derived from an EMBL/GenBank/DDBJ whole genome shotgun (WGS) entry which is preliminary data.</text>
</comment>
<dbReference type="AlphaFoldDB" id="A0A081LC95"/>
<proteinExistence type="predicted"/>
<dbReference type="eggNOG" id="ENOG5031XUX">
    <property type="taxonomic scope" value="Bacteria"/>
</dbReference>
<reference evidence="2 3" key="1">
    <citation type="submission" date="2012-09" db="EMBL/GenBank/DDBJ databases">
        <title>Genome Sequence of Bacillus sp. DW5-4.</title>
        <authorList>
            <person name="Lai Q."/>
            <person name="Liu Y."/>
            <person name="Shao Z."/>
        </authorList>
    </citation>
    <scope>NUCLEOTIDE SEQUENCE [LARGE SCALE GENOMIC DNA]</scope>
    <source>
        <strain evidence="2 3">DW5-4</strain>
    </source>
</reference>
<protein>
    <submittedName>
        <fullName evidence="2">Uncharacterized protein</fullName>
    </submittedName>
</protein>
<dbReference type="EMBL" id="JOTP01000006">
    <property type="protein sequence ID" value="KEP26871.1"/>
    <property type="molecule type" value="Genomic_DNA"/>
</dbReference>
<evidence type="ECO:0000313" key="3">
    <source>
        <dbReference type="Proteomes" id="UP000028091"/>
    </source>
</evidence>
<dbReference type="RefSeq" id="WP_034320065.1">
    <property type="nucleotide sequence ID" value="NZ_JAVIKA010000006.1"/>
</dbReference>
<name>A0A081LC95_9BACI</name>
<feature type="compositionally biased region" description="Basic and acidic residues" evidence="1">
    <location>
        <begin position="115"/>
        <end position="135"/>
    </location>
</feature>
<evidence type="ECO:0000256" key="1">
    <source>
        <dbReference type="SAM" id="MobiDB-lite"/>
    </source>
</evidence>
<gene>
    <name evidence="2" type="ORF">BA70_16755</name>
</gene>
<sequence>MKHFIQSLFKKTKSSPPPSVVELEKRLTALEQKMSAPAASPVSEDTHIHIESLHVDKIDYHLEFGELSIDQLQGRLNIGATYYTPKETSIKKSAPAPKPKETPTPIVSIRSKPSSKHDREPEINRKNNRHNTDDI</sequence>
<keyword evidence="3" id="KW-1185">Reference proteome</keyword>